<keyword evidence="5" id="KW-1185">Reference proteome</keyword>
<evidence type="ECO:0000313" key="4">
    <source>
        <dbReference type="EMBL" id="CCH31362.1"/>
    </source>
</evidence>
<dbReference type="PATRIC" id="fig|1179773.3.peg.4080"/>
<dbReference type="Proteomes" id="UP000006281">
    <property type="component" value="Chromosome"/>
</dbReference>
<keyword evidence="2" id="KW-0472">Membrane</keyword>
<dbReference type="InterPro" id="IPR052906">
    <property type="entry name" value="Type_IV_Methyl-Rstrct_Enzyme"/>
</dbReference>
<dbReference type="HOGENOM" id="CLU_072803_2_1_11"/>
<dbReference type="PANTHER" id="PTHR30015:SF6">
    <property type="entry name" value="SLL1429 PROTEIN"/>
    <property type="match status" value="1"/>
</dbReference>
<evidence type="ECO:0000259" key="3">
    <source>
        <dbReference type="Pfam" id="PF04471"/>
    </source>
</evidence>
<dbReference type="EMBL" id="HE804045">
    <property type="protein sequence ID" value="CCH31362.1"/>
    <property type="molecule type" value="Genomic_DNA"/>
</dbReference>
<dbReference type="PANTHER" id="PTHR30015">
    <property type="entry name" value="MRR RESTRICTION SYSTEM PROTEIN"/>
    <property type="match status" value="1"/>
</dbReference>
<accession>K0K1B5</accession>
<feature type="transmembrane region" description="Helical" evidence="2">
    <location>
        <begin position="35"/>
        <end position="54"/>
    </location>
</feature>
<gene>
    <name evidence="4" type="ordered locus">BN6_40760</name>
</gene>
<organism evidence="4 5">
    <name type="scientific">Saccharothrix espanaensis (strain ATCC 51144 / DSM 44229 / JCM 9112 / NBRC 15066 / NRRL 15764)</name>
    <dbReference type="NCBI Taxonomy" id="1179773"/>
    <lineage>
        <taxon>Bacteria</taxon>
        <taxon>Bacillati</taxon>
        <taxon>Actinomycetota</taxon>
        <taxon>Actinomycetes</taxon>
        <taxon>Pseudonocardiales</taxon>
        <taxon>Pseudonocardiaceae</taxon>
        <taxon>Saccharothrix</taxon>
    </lineage>
</organism>
<dbReference type="STRING" id="1179773.BN6_40760"/>
<dbReference type="GO" id="GO:0009307">
    <property type="term" value="P:DNA restriction-modification system"/>
    <property type="evidence" value="ECO:0007669"/>
    <property type="project" value="InterPro"/>
</dbReference>
<dbReference type="SUPFAM" id="SSF52980">
    <property type="entry name" value="Restriction endonuclease-like"/>
    <property type="match status" value="1"/>
</dbReference>
<dbReference type="InterPro" id="IPR011856">
    <property type="entry name" value="tRNA_endonuc-like_dom_sf"/>
</dbReference>
<dbReference type="OrthoDB" id="5181666at2"/>
<dbReference type="RefSeq" id="WP_015101474.1">
    <property type="nucleotide sequence ID" value="NC_019673.1"/>
</dbReference>
<proteinExistence type="predicted"/>
<dbReference type="GO" id="GO:0003677">
    <property type="term" value="F:DNA binding"/>
    <property type="evidence" value="ECO:0007669"/>
    <property type="project" value="InterPro"/>
</dbReference>
<dbReference type="GO" id="GO:0015666">
    <property type="term" value="F:restriction endodeoxyribonuclease activity"/>
    <property type="evidence" value="ECO:0007669"/>
    <property type="project" value="TreeGrafter"/>
</dbReference>
<evidence type="ECO:0000256" key="2">
    <source>
        <dbReference type="SAM" id="Phobius"/>
    </source>
</evidence>
<feature type="region of interest" description="Disordered" evidence="1">
    <location>
        <begin position="192"/>
        <end position="212"/>
    </location>
</feature>
<dbReference type="Gene3D" id="3.40.1350.10">
    <property type="match status" value="1"/>
</dbReference>
<keyword evidence="2" id="KW-1133">Transmembrane helix</keyword>
<feature type="domain" description="Restriction endonuclease type IV Mrr" evidence="3">
    <location>
        <begin position="75"/>
        <end position="188"/>
    </location>
</feature>
<evidence type="ECO:0000256" key="1">
    <source>
        <dbReference type="SAM" id="MobiDB-lite"/>
    </source>
</evidence>
<evidence type="ECO:0000313" key="5">
    <source>
        <dbReference type="Proteomes" id="UP000006281"/>
    </source>
</evidence>
<dbReference type="eggNOG" id="COG1787">
    <property type="taxonomic scope" value="Bacteria"/>
</dbReference>
<sequence length="212" mass="23221">MGRRKKKRRSGWAAAAMVAAVLVLFRLAAEHPVPFAVGGGLVVLASVGFGVWWWRDRAQRRRVQAERDRHIASTDGMSGPEFEQWTARLLSRSGCTDVHVVGRSGDAGADVVARCPLGRRIVVQCKRYNPEISKVRSPDVQRFAGTARALHGAHHALMITTTSYTRPARDVAQATGITLVDRTLLARWAHSGTAPRATGLPSPPTPRRKHLL</sequence>
<dbReference type="InterPro" id="IPR011335">
    <property type="entry name" value="Restrct_endonuc-II-like"/>
</dbReference>
<reference evidence="4 5" key="1">
    <citation type="journal article" date="2012" name="BMC Genomics">
        <title>Complete genome sequence of Saccharothrix espanaensis DSM 44229T and comparison to the other completely sequenced Pseudonocardiaceae.</title>
        <authorList>
            <person name="Strobel T."/>
            <person name="Al-Dilaimi A."/>
            <person name="Blom J."/>
            <person name="Gessner A."/>
            <person name="Kalinowski J."/>
            <person name="Luzhetska M."/>
            <person name="Puhler A."/>
            <person name="Szczepanowski R."/>
            <person name="Bechthold A."/>
            <person name="Ruckert C."/>
        </authorList>
    </citation>
    <scope>NUCLEOTIDE SEQUENCE [LARGE SCALE GENOMIC DNA]</scope>
    <source>
        <strain evidence="5">ATCC 51144 / DSM 44229 / JCM 9112 / NBRC 15066 / NRRL 15764</strain>
    </source>
</reference>
<dbReference type="Pfam" id="PF04471">
    <property type="entry name" value="Mrr_cat"/>
    <property type="match status" value="1"/>
</dbReference>
<protein>
    <recommendedName>
        <fullName evidence="3">Restriction endonuclease type IV Mrr domain-containing protein</fullName>
    </recommendedName>
</protein>
<keyword evidence="2" id="KW-0812">Transmembrane</keyword>
<dbReference type="KEGG" id="sesp:BN6_40760"/>
<dbReference type="InterPro" id="IPR007560">
    <property type="entry name" value="Restrct_endonuc_IV_Mrr"/>
</dbReference>
<dbReference type="AlphaFoldDB" id="K0K1B5"/>
<name>K0K1B5_SACES</name>
<feature type="transmembrane region" description="Helical" evidence="2">
    <location>
        <begin position="12"/>
        <end position="29"/>
    </location>
</feature>